<reference evidence="1 2" key="2">
    <citation type="submission" date="2009-03" db="EMBL/GenBank/DDBJ databases">
        <title>Draft genome sequence of Roseburia inulinivorans (DSM 16841).</title>
        <authorList>
            <person name="Sudarsanam P."/>
            <person name="Ley R."/>
            <person name="Guruge J."/>
            <person name="Turnbaugh P.J."/>
            <person name="Mahowald M."/>
            <person name="Liep D."/>
            <person name="Gordon J."/>
        </authorList>
    </citation>
    <scope>NUCLEOTIDE SEQUENCE [LARGE SCALE GENOMIC DNA]</scope>
    <source>
        <strain evidence="1 2">DSM 16841</strain>
    </source>
</reference>
<dbReference type="EMBL" id="ACFY01000037">
    <property type="protein sequence ID" value="EEG95325.1"/>
    <property type="molecule type" value="Genomic_DNA"/>
</dbReference>
<proteinExistence type="predicted"/>
<evidence type="ECO:0000313" key="2">
    <source>
        <dbReference type="Proteomes" id="UP000003561"/>
    </source>
</evidence>
<accession>C0FQ12</accession>
<evidence type="ECO:0000313" key="1">
    <source>
        <dbReference type="EMBL" id="EEG95325.1"/>
    </source>
</evidence>
<organism evidence="1 2">
    <name type="scientific">Roseburia inulinivorans DSM 16841</name>
    <dbReference type="NCBI Taxonomy" id="622312"/>
    <lineage>
        <taxon>Bacteria</taxon>
        <taxon>Bacillati</taxon>
        <taxon>Bacillota</taxon>
        <taxon>Clostridia</taxon>
        <taxon>Lachnospirales</taxon>
        <taxon>Lachnospiraceae</taxon>
        <taxon>Roseburia</taxon>
    </lineage>
</organism>
<name>C0FQ12_9FIRM</name>
<dbReference type="AlphaFoldDB" id="C0FQ12"/>
<reference evidence="1 2" key="1">
    <citation type="submission" date="2009-02" db="EMBL/GenBank/DDBJ databases">
        <authorList>
            <person name="Fulton L."/>
            <person name="Clifton S."/>
            <person name="Fulton B."/>
            <person name="Xu J."/>
            <person name="Minx P."/>
            <person name="Pepin K.H."/>
            <person name="Johnson M."/>
            <person name="Bhonagiri V."/>
            <person name="Nash W.E."/>
            <person name="Mardis E.R."/>
            <person name="Wilson R.K."/>
        </authorList>
    </citation>
    <scope>NUCLEOTIDE SEQUENCE [LARGE SCALE GENOMIC DNA]</scope>
    <source>
        <strain evidence="1 2">DSM 16841</strain>
    </source>
</reference>
<comment type="caution">
    <text evidence="1">The sequence shown here is derived from an EMBL/GenBank/DDBJ whole genome shotgun (WGS) entry which is preliminary data.</text>
</comment>
<gene>
    <name evidence="1" type="ORF">ROSEINA2194_00816</name>
</gene>
<sequence>MDIEKAKSYYNQIRSEDLCDCDYCRNNIHEVKAAYPTSFIDTP</sequence>
<dbReference type="GeneID" id="76380056"/>
<dbReference type="RefSeq" id="WP_007883481.1">
    <property type="nucleotide sequence ID" value="NZ_ACFY01000037.1"/>
</dbReference>
<dbReference type="Proteomes" id="UP000003561">
    <property type="component" value="Unassembled WGS sequence"/>
</dbReference>
<protein>
    <submittedName>
        <fullName evidence="1">Uncharacterized protein</fullName>
    </submittedName>
</protein>